<dbReference type="Gene3D" id="3.40.190.290">
    <property type="match status" value="1"/>
</dbReference>
<keyword evidence="2" id="KW-0805">Transcription regulation</keyword>
<proteinExistence type="inferred from homology"/>
<gene>
    <name evidence="6" type="ORF">FHS83_003578</name>
</gene>
<dbReference type="InterPro" id="IPR000847">
    <property type="entry name" value="LysR_HTH_N"/>
</dbReference>
<feature type="domain" description="HTH lysR-type" evidence="5">
    <location>
        <begin position="12"/>
        <end position="64"/>
    </location>
</feature>
<dbReference type="Pfam" id="PF03466">
    <property type="entry name" value="LysR_substrate"/>
    <property type="match status" value="1"/>
</dbReference>
<keyword evidence="4" id="KW-0804">Transcription</keyword>
<dbReference type="EMBL" id="JAASRM010000001">
    <property type="protein sequence ID" value="NIK90260.1"/>
    <property type="molecule type" value="Genomic_DNA"/>
</dbReference>
<evidence type="ECO:0000256" key="1">
    <source>
        <dbReference type="ARBA" id="ARBA00009437"/>
    </source>
</evidence>
<dbReference type="GO" id="GO:0006351">
    <property type="term" value="P:DNA-templated transcription"/>
    <property type="evidence" value="ECO:0007669"/>
    <property type="project" value="TreeGrafter"/>
</dbReference>
<evidence type="ECO:0000256" key="2">
    <source>
        <dbReference type="ARBA" id="ARBA00023015"/>
    </source>
</evidence>
<evidence type="ECO:0000313" key="6">
    <source>
        <dbReference type="EMBL" id="NIK90260.1"/>
    </source>
</evidence>
<accession>A0A846N5I5</accession>
<dbReference type="InterPro" id="IPR005119">
    <property type="entry name" value="LysR_subst-bd"/>
</dbReference>
<reference evidence="6 7" key="1">
    <citation type="submission" date="2020-03" db="EMBL/GenBank/DDBJ databases">
        <title>Genomic Encyclopedia of Type Strains, Phase IV (KMG-IV): sequencing the most valuable type-strain genomes for metagenomic binning, comparative biology and taxonomic classification.</title>
        <authorList>
            <person name="Goeker M."/>
        </authorList>
    </citation>
    <scope>NUCLEOTIDE SEQUENCE [LARGE SCALE GENOMIC DNA]</scope>
    <source>
        <strain evidence="6 7">DSM 19867</strain>
    </source>
</reference>
<dbReference type="Gene3D" id="1.10.10.10">
    <property type="entry name" value="Winged helix-like DNA-binding domain superfamily/Winged helix DNA-binding domain"/>
    <property type="match status" value="1"/>
</dbReference>
<sequence length="322" mass="34899">MSELWMERSGEMEVFARVVQEGSFSAAARALGQTPSSISKLVARLEARLGVRLLLRSTRVIRLTLEGQAYLEAAQRALRALNEAEQAVTAGVRGTLSVTSSVPVGTMFVAPALPSFLSAYPQVTVDFSVTDDMVNLLTQKADVAIRVGPLADSSLTAKKLSESPRVVVASPEYLKRKGIPATPAALEGHDCIRFNFWRPGRGWPFEQDGLSFEQPISGSLLVNNGQTAKQMALAGAGLARLGKFHVAEELRRGDLVEVLAAFNARDIEPINAVYVGGEHVPSRIRAFVQHMTRWMGEKMPSFVSGGSGAQVARHEGKRPNYK</sequence>
<evidence type="ECO:0000313" key="7">
    <source>
        <dbReference type="Proteomes" id="UP000570514"/>
    </source>
</evidence>
<evidence type="ECO:0000256" key="4">
    <source>
        <dbReference type="ARBA" id="ARBA00023163"/>
    </source>
</evidence>
<keyword evidence="3 6" id="KW-0238">DNA-binding</keyword>
<protein>
    <submittedName>
        <fullName evidence="6">DNA-binding transcriptional LysR family regulator</fullName>
    </submittedName>
</protein>
<dbReference type="GO" id="GO:0043565">
    <property type="term" value="F:sequence-specific DNA binding"/>
    <property type="evidence" value="ECO:0007669"/>
    <property type="project" value="TreeGrafter"/>
</dbReference>
<dbReference type="InterPro" id="IPR036388">
    <property type="entry name" value="WH-like_DNA-bd_sf"/>
</dbReference>
<keyword evidence="7" id="KW-1185">Reference proteome</keyword>
<dbReference type="InterPro" id="IPR036390">
    <property type="entry name" value="WH_DNA-bd_sf"/>
</dbReference>
<dbReference type="GO" id="GO:0003700">
    <property type="term" value="F:DNA-binding transcription factor activity"/>
    <property type="evidence" value="ECO:0007669"/>
    <property type="project" value="InterPro"/>
</dbReference>
<evidence type="ECO:0000256" key="3">
    <source>
        <dbReference type="ARBA" id="ARBA00023125"/>
    </source>
</evidence>
<organism evidence="6 7">
    <name type="scientific">Rhizomicrobium palustre</name>
    <dbReference type="NCBI Taxonomy" id="189966"/>
    <lineage>
        <taxon>Bacteria</taxon>
        <taxon>Pseudomonadati</taxon>
        <taxon>Pseudomonadota</taxon>
        <taxon>Alphaproteobacteria</taxon>
        <taxon>Micropepsales</taxon>
        <taxon>Micropepsaceae</taxon>
        <taxon>Rhizomicrobium</taxon>
    </lineage>
</organism>
<dbReference type="Proteomes" id="UP000570514">
    <property type="component" value="Unassembled WGS sequence"/>
</dbReference>
<comment type="caution">
    <text evidence="6">The sequence shown here is derived from an EMBL/GenBank/DDBJ whole genome shotgun (WGS) entry which is preliminary data.</text>
</comment>
<dbReference type="RefSeq" id="WP_167084651.1">
    <property type="nucleotide sequence ID" value="NZ_BAAADC010000001.1"/>
</dbReference>
<name>A0A846N5I5_9PROT</name>
<dbReference type="SUPFAM" id="SSF46785">
    <property type="entry name" value="Winged helix' DNA-binding domain"/>
    <property type="match status" value="1"/>
</dbReference>
<comment type="similarity">
    <text evidence="1">Belongs to the LysR transcriptional regulatory family.</text>
</comment>
<dbReference type="FunFam" id="3.40.190.290:FF:000001">
    <property type="entry name" value="Transcriptional regulator, LysR family"/>
    <property type="match status" value="1"/>
</dbReference>
<dbReference type="PANTHER" id="PTHR30537:SF71">
    <property type="entry name" value="TRANSCRIPTIONAL REGULATORY PROTEIN"/>
    <property type="match status" value="1"/>
</dbReference>
<dbReference type="PROSITE" id="PS50931">
    <property type="entry name" value="HTH_LYSR"/>
    <property type="match status" value="1"/>
</dbReference>
<dbReference type="SUPFAM" id="SSF53850">
    <property type="entry name" value="Periplasmic binding protein-like II"/>
    <property type="match status" value="1"/>
</dbReference>
<dbReference type="InterPro" id="IPR058163">
    <property type="entry name" value="LysR-type_TF_proteobact-type"/>
</dbReference>
<dbReference type="AlphaFoldDB" id="A0A846N5I5"/>
<dbReference type="Pfam" id="PF00126">
    <property type="entry name" value="HTH_1"/>
    <property type="match status" value="1"/>
</dbReference>
<dbReference type="PANTHER" id="PTHR30537">
    <property type="entry name" value="HTH-TYPE TRANSCRIPTIONAL REGULATOR"/>
    <property type="match status" value="1"/>
</dbReference>
<dbReference type="FunFam" id="1.10.10.10:FF:000001">
    <property type="entry name" value="LysR family transcriptional regulator"/>
    <property type="match status" value="1"/>
</dbReference>
<evidence type="ECO:0000259" key="5">
    <source>
        <dbReference type="PROSITE" id="PS50931"/>
    </source>
</evidence>